<feature type="region of interest" description="Disordered" evidence="1">
    <location>
        <begin position="1"/>
        <end position="20"/>
    </location>
</feature>
<dbReference type="EMBL" id="CP011253">
    <property type="protein sequence ID" value="AKC72072.2"/>
    <property type="molecule type" value="Genomic_DNA"/>
</dbReference>
<sequence>MNAVLKESRDPVAGGRAKSNAGIDDAASVSLRALLCDTALLVTTISAGGVVTNAAVLRERCEALLDSLDAKLATHGVEGQHYDDVRVAQCALLDETVLHHLKAHDREAWELAPLQVTRFGIHDAGERVFERLDVYMQADGTSAGVLEFYQALLRLGFVGRYALLGDARRRDLIKSLDARIEALGPTVEPSFVVQQSARRFSDIWHRISPWTIAGLTCVVAVLVWGAWDRALTLELQRIEAMSGMTPPASGTSVSTPAVKVSHQ</sequence>
<evidence type="ECO:0000313" key="4">
    <source>
        <dbReference type="Proteomes" id="UP000035050"/>
    </source>
</evidence>
<keyword evidence="4" id="KW-1185">Reference proteome</keyword>
<feature type="compositionally biased region" description="Basic and acidic residues" evidence="1">
    <location>
        <begin position="1"/>
        <end position="10"/>
    </location>
</feature>
<dbReference type="NCBIfam" id="TIGR03349">
    <property type="entry name" value="IV_VI_DotU"/>
    <property type="match status" value="1"/>
</dbReference>
<dbReference type="Gene3D" id="1.25.40.590">
    <property type="entry name" value="Type IV / VI secretion system, DotU"/>
    <property type="match status" value="1"/>
</dbReference>
<dbReference type="RefSeq" id="WP_052652694.1">
    <property type="nucleotide sequence ID" value="NZ_CP011253.3"/>
</dbReference>
<dbReference type="PANTHER" id="PTHR38033:SF1">
    <property type="entry name" value="DOTU FAMILY TYPE IV_VI SECRETION SYSTEM PROTEIN"/>
    <property type="match status" value="1"/>
</dbReference>
<dbReference type="InterPro" id="IPR038522">
    <property type="entry name" value="T4/T6SS_DotU_sf"/>
</dbReference>
<feature type="domain" description="Type IV / VI secretion system DotU" evidence="2">
    <location>
        <begin position="31"/>
        <end position="226"/>
    </location>
</feature>
<dbReference type="Pfam" id="PF09850">
    <property type="entry name" value="DotU"/>
    <property type="match status" value="1"/>
</dbReference>
<dbReference type="AlphaFoldDB" id="A0A0E3YER6"/>
<feature type="region of interest" description="Disordered" evidence="1">
    <location>
        <begin position="243"/>
        <end position="263"/>
    </location>
</feature>
<reference evidence="3" key="1">
    <citation type="submission" date="2016-06" db="EMBL/GenBank/DDBJ databases">
        <title>Pandoraea oxalativorans DSM 23570 Genome Sequencing.</title>
        <authorList>
            <person name="Ee R."/>
            <person name="Lim Y.-L."/>
            <person name="Yong D."/>
            <person name="Yin W.-F."/>
            <person name="Chan K.-G."/>
        </authorList>
    </citation>
    <scope>NUCLEOTIDE SEQUENCE</scope>
    <source>
        <strain evidence="3">DSM 23570</strain>
    </source>
</reference>
<evidence type="ECO:0000259" key="2">
    <source>
        <dbReference type="Pfam" id="PF09850"/>
    </source>
</evidence>
<dbReference type="KEGG" id="pox:MB84_02285"/>
<evidence type="ECO:0000313" key="3">
    <source>
        <dbReference type="EMBL" id="AKC72072.2"/>
    </source>
</evidence>
<dbReference type="Proteomes" id="UP000035050">
    <property type="component" value="Chromosome"/>
</dbReference>
<dbReference type="PANTHER" id="PTHR38033">
    <property type="entry name" value="MEMBRANE PROTEIN-RELATED"/>
    <property type="match status" value="1"/>
</dbReference>
<evidence type="ECO:0000256" key="1">
    <source>
        <dbReference type="SAM" id="MobiDB-lite"/>
    </source>
</evidence>
<organism evidence="3 4">
    <name type="scientific">Pandoraea oxalativorans</name>
    <dbReference type="NCBI Taxonomy" id="573737"/>
    <lineage>
        <taxon>Bacteria</taxon>
        <taxon>Pseudomonadati</taxon>
        <taxon>Pseudomonadota</taxon>
        <taxon>Betaproteobacteria</taxon>
        <taxon>Burkholderiales</taxon>
        <taxon>Burkholderiaceae</taxon>
        <taxon>Pandoraea</taxon>
    </lineage>
</organism>
<accession>A0A0E3YER6</accession>
<dbReference type="InterPro" id="IPR017732">
    <property type="entry name" value="T4/T6SS_DotU"/>
</dbReference>
<gene>
    <name evidence="3" type="ORF">MB84_02285</name>
</gene>
<proteinExistence type="predicted"/>
<protein>
    <recommendedName>
        <fullName evidence="2">Type IV / VI secretion system DotU domain-containing protein</fullName>
    </recommendedName>
</protein>
<name>A0A0E3YER6_9BURK</name>